<dbReference type="OrthoDB" id="3531441at2"/>
<evidence type="ECO:0000313" key="2">
    <source>
        <dbReference type="EMBL" id="PRX97928.1"/>
    </source>
</evidence>
<dbReference type="InterPro" id="IPR053714">
    <property type="entry name" value="Iso_Racemase_Enz_sf"/>
</dbReference>
<accession>A0A2T0Q2N1</accession>
<dbReference type="EMBL" id="PVZC01000005">
    <property type="protein sequence ID" value="PRX97928.1"/>
    <property type="molecule type" value="Genomic_DNA"/>
</dbReference>
<gene>
    <name evidence="2" type="ORF">CLV72_105281</name>
</gene>
<dbReference type="Proteomes" id="UP000237846">
    <property type="component" value="Unassembled WGS sequence"/>
</dbReference>
<dbReference type="Pfam" id="PF01177">
    <property type="entry name" value="Asp_Glu_race"/>
    <property type="match status" value="1"/>
</dbReference>
<keyword evidence="3" id="KW-1185">Reference proteome</keyword>
<organism evidence="2 3">
    <name type="scientific">Allonocardiopsis opalescens</name>
    <dbReference type="NCBI Taxonomy" id="1144618"/>
    <lineage>
        <taxon>Bacteria</taxon>
        <taxon>Bacillati</taxon>
        <taxon>Actinomycetota</taxon>
        <taxon>Actinomycetes</taxon>
        <taxon>Streptosporangiales</taxon>
        <taxon>Allonocardiopsis</taxon>
    </lineage>
</organism>
<sequence>MAATPTIALISATPASIPPARSAFAAAFPEARLWNLLDDRLLDDAQDAGEVTPALVDRMHRLIDHATAGGADAVLLTCSLYGFVARERAERSAVPIHAPDTAALDAAVAAGHRRILVLASIPGALDDAQRRFTAHAHAAAASIEIDGALAPDAYRAALDEDAEALASALERACAARPGGTDAVLLAQYSLAPAADALARALGVPVYSGPGRAAALLRSRLLTREAAG</sequence>
<evidence type="ECO:0000313" key="3">
    <source>
        <dbReference type="Proteomes" id="UP000237846"/>
    </source>
</evidence>
<comment type="caution">
    <text evidence="2">The sequence shown here is derived from an EMBL/GenBank/DDBJ whole genome shotgun (WGS) entry which is preliminary data.</text>
</comment>
<protein>
    <recommendedName>
        <fullName evidence="4">Asp/Glu/hydantoin racemase</fullName>
    </recommendedName>
</protein>
<dbReference type="InterPro" id="IPR015942">
    <property type="entry name" value="Asp/Glu/hydantoin_racemase"/>
</dbReference>
<dbReference type="Gene3D" id="3.40.50.12500">
    <property type="match status" value="1"/>
</dbReference>
<reference evidence="2 3" key="1">
    <citation type="submission" date="2018-03" db="EMBL/GenBank/DDBJ databases">
        <title>Genomic Encyclopedia of Archaeal and Bacterial Type Strains, Phase II (KMG-II): from individual species to whole genera.</title>
        <authorList>
            <person name="Goeker M."/>
        </authorList>
    </citation>
    <scope>NUCLEOTIDE SEQUENCE [LARGE SCALE GENOMIC DNA]</scope>
    <source>
        <strain evidence="2 3">DSM 45601</strain>
    </source>
</reference>
<name>A0A2T0Q2N1_9ACTN</name>
<evidence type="ECO:0008006" key="4">
    <source>
        <dbReference type="Google" id="ProtNLM"/>
    </source>
</evidence>
<proteinExistence type="inferred from homology"/>
<comment type="similarity">
    <text evidence="1">Belongs to the HyuE racemase family.</text>
</comment>
<evidence type="ECO:0000256" key="1">
    <source>
        <dbReference type="ARBA" id="ARBA00038414"/>
    </source>
</evidence>
<dbReference type="GO" id="GO:0047661">
    <property type="term" value="F:amino-acid racemase activity"/>
    <property type="evidence" value="ECO:0007669"/>
    <property type="project" value="InterPro"/>
</dbReference>
<dbReference type="AlphaFoldDB" id="A0A2T0Q2N1"/>
<dbReference type="RefSeq" id="WP_106247721.1">
    <property type="nucleotide sequence ID" value="NZ_PVZC01000005.1"/>
</dbReference>